<accession>A0AAD6JTM2</accession>
<dbReference type="AlphaFoldDB" id="A0AAD6JTM2"/>
<sequence length="144" mass="15799">MELLKSAGMSPRGFNAFMSIPAASDSNNMFSTGFPLQEFKPSTQNFSLEGFESGYSNIQGVHDHQSRSGARLLFPIEDLKQQVPSNSSGFERNTRGQGDSTALGYWNGMLGGESWSQLSGLINTILELEILPSIKAIFMKQSRI</sequence>
<name>A0AAD6JTM2_9ROSI</name>
<protein>
    <submittedName>
        <fullName evidence="1">Uncharacterized protein</fullName>
    </submittedName>
</protein>
<evidence type="ECO:0000313" key="2">
    <source>
        <dbReference type="Proteomes" id="UP001162972"/>
    </source>
</evidence>
<gene>
    <name evidence="1" type="ORF">OIU84_007678</name>
</gene>
<dbReference type="EMBL" id="JAPFFJ010000014">
    <property type="protein sequence ID" value="KAJ6410972.1"/>
    <property type="molecule type" value="Genomic_DNA"/>
</dbReference>
<evidence type="ECO:0000313" key="1">
    <source>
        <dbReference type="EMBL" id="KAJ6410972.1"/>
    </source>
</evidence>
<organism evidence="1 2">
    <name type="scientific">Salix udensis</name>
    <dbReference type="NCBI Taxonomy" id="889485"/>
    <lineage>
        <taxon>Eukaryota</taxon>
        <taxon>Viridiplantae</taxon>
        <taxon>Streptophyta</taxon>
        <taxon>Embryophyta</taxon>
        <taxon>Tracheophyta</taxon>
        <taxon>Spermatophyta</taxon>
        <taxon>Magnoliopsida</taxon>
        <taxon>eudicotyledons</taxon>
        <taxon>Gunneridae</taxon>
        <taxon>Pentapetalae</taxon>
        <taxon>rosids</taxon>
        <taxon>fabids</taxon>
        <taxon>Malpighiales</taxon>
        <taxon>Salicaceae</taxon>
        <taxon>Saliceae</taxon>
        <taxon>Salix</taxon>
    </lineage>
</organism>
<keyword evidence="2" id="KW-1185">Reference proteome</keyword>
<reference evidence="1 2" key="1">
    <citation type="journal article" date="2023" name="Int. J. Mol. Sci.">
        <title>De Novo Assembly and Annotation of 11 Diverse Shrub Willow (Salix) Genomes Reveals Novel Gene Organization in Sex-Linked Regions.</title>
        <authorList>
            <person name="Hyden B."/>
            <person name="Feng K."/>
            <person name="Yates T.B."/>
            <person name="Jawdy S."/>
            <person name="Cereghino C."/>
            <person name="Smart L.B."/>
            <person name="Muchero W."/>
        </authorList>
    </citation>
    <scope>NUCLEOTIDE SEQUENCE [LARGE SCALE GENOMIC DNA]</scope>
    <source>
        <tissue evidence="1">Shoot tip</tissue>
    </source>
</reference>
<comment type="caution">
    <text evidence="1">The sequence shown here is derived from an EMBL/GenBank/DDBJ whole genome shotgun (WGS) entry which is preliminary data.</text>
</comment>
<dbReference type="Proteomes" id="UP001162972">
    <property type="component" value="Chromosome 15Z"/>
</dbReference>
<proteinExistence type="predicted"/>